<evidence type="ECO:0000313" key="2">
    <source>
        <dbReference type="EMBL" id="CUN84600.1"/>
    </source>
</evidence>
<dbReference type="AlphaFoldDB" id="A0A174AA05"/>
<gene>
    <name evidence="2" type="ORF">ERS852395_01498</name>
</gene>
<keyword evidence="1" id="KW-0175">Coiled coil</keyword>
<organism evidence="2 3">
    <name type="scientific">Blautia obeum</name>
    <dbReference type="NCBI Taxonomy" id="40520"/>
    <lineage>
        <taxon>Bacteria</taxon>
        <taxon>Bacillati</taxon>
        <taxon>Bacillota</taxon>
        <taxon>Clostridia</taxon>
        <taxon>Lachnospirales</taxon>
        <taxon>Lachnospiraceae</taxon>
        <taxon>Blautia</taxon>
    </lineage>
</organism>
<feature type="coiled-coil region" evidence="1">
    <location>
        <begin position="350"/>
        <end position="377"/>
    </location>
</feature>
<evidence type="ECO:0000256" key="1">
    <source>
        <dbReference type="SAM" id="Coils"/>
    </source>
</evidence>
<name>A0A174AA05_9FIRM</name>
<accession>A0A174AA05</accession>
<evidence type="ECO:0000313" key="3">
    <source>
        <dbReference type="Proteomes" id="UP000095447"/>
    </source>
</evidence>
<proteinExistence type="predicted"/>
<sequence>MAQEVEKKPVPRAKPKAPAQKVIDRAIDEALYEVGRTKFTCNMCGKLKDASDFYKSTDPLCTTGVTRICKMCAAKLAYSEDLKGNKKAPDEQSVQLALRYLDKPFFQKLYDESILEAANTMSGRPKNNTWTSYIKNISMPQYNTLTWKDGDCGNSSTLLPSIGSVDNSDEVKKMYKTNKRTVISALGYDPFESAADADKPLMYGKLVGFLDESTQDDELKLGACVEIVHSLNQSEKINTVINALQKTPESIIKNSATIKALEATKKDIMKTTLDLARDNGISIKHSNHNTKGANTWTGKVKELKEMKLREQEVNAFDIGTSQGMLQVAEASTAAIMKQLALDENDYTEMISTQRQKVLELENKCDAAVEEARILRRENDDLKNFLRDKKLIDENDEVIVE</sequence>
<protein>
    <submittedName>
        <fullName evidence="2">Uncharacterized protein</fullName>
    </submittedName>
</protein>
<dbReference type="RefSeq" id="WP_055053239.1">
    <property type="nucleotide sequence ID" value="NZ_CYZA01000006.1"/>
</dbReference>
<reference evidence="2 3" key="1">
    <citation type="submission" date="2015-09" db="EMBL/GenBank/DDBJ databases">
        <authorList>
            <consortium name="Pathogen Informatics"/>
        </authorList>
    </citation>
    <scope>NUCLEOTIDE SEQUENCE [LARGE SCALE GENOMIC DNA]</scope>
    <source>
        <strain evidence="2 3">2789STDY5608838</strain>
    </source>
</reference>
<dbReference type="Proteomes" id="UP000095447">
    <property type="component" value="Unassembled WGS sequence"/>
</dbReference>
<dbReference type="EMBL" id="CYZA01000006">
    <property type="protein sequence ID" value="CUN84600.1"/>
    <property type="molecule type" value="Genomic_DNA"/>
</dbReference>